<dbReference type="AlphaFoldDB" id="A0A1Z5HTQ7"/>
<dbReference type="RefSeq" id="WP_088554172.1">
    <property type="nucleotide sequence ID" value="NZ_BDGJ01000111.1"/>
</dbReference>
<dbReference type="EMBL" id="BDGJ01000111">
    <property type="protein sequence ID" value="GAW92923.1"/>
    <property type="molecule type" value="Genomic_DNA"/>
</dbReference>
<keyword evidence="2" id="KW-0969">Cilium</keyword>
<keyword evidence="3" id="KW-1185">Reference proteome</keyword>
<feature type="region of interest" description="Disordered" evidence="1">
    <location>
        <begin position="1"/>
        <end position="22"/>
    </location>
</feature>
<dbReference type="NCBIfam" id="TIGR02530">
    <property type="entry name" value="flg_new"/>
    <property type="match status" value="1"/>
</dbReference>
<keyword evidence="2" id="KW-0282">Flagellum</keyword>
<name>A0A1Z5HTQ7_9FIRM</name>
<organism evidence="2 3">
    <name type="scientific">Calderihabitans maritimus</name>
    <dbReference type="NCBI Taxonomy" id="1246530"/>
    <lineage>
        <taxon>Bacteria</taxon>
        <taxon>Bacillati</taxon>
        <taxon>Bacillota</taxon>
        <taxon>Clostridia</taxon>
        <taxon>Neomoorellales</taxon>
        <taxon>Calderihabitantaceae</taxon>
        <taxon>Calderihabitans</taxon>
    </lineage>
</organism>
<evidence type="ECO:0000313" key="2">
    <source>
        <dbReference type="EMBL" id="GAW92923.1"/>
    </source>
</evidence>
<comment type="caution">
    <text evidence="2">The sequence shown here is derived from an EMBL/GenBank/DDBJ whole genome shotgun (WGS) entry which is preliminary data.</text>
</comment>
<evidence type="ECO:0000313" key="3">
    <source>
        <dbReference type="Proteomes" id="UP000197032"/>
    </source>
</evidence>
<dbReference type="OrthoDB" id="165650at2"/>
<keyword evidence="2" id="KW-0966">Cell projection</keyword>
<proteinExistence type="predicted"/>
<evidence type="ECO:0000256" key="1">
    <source>
        <dbReference type="SAM" id="MobiDB-lite"/>
    </source>
</evidence>
<dbReference type="InterPro" id="IPR013367">
    <property type="entry name" value="Flagellar_put"/>
</dbReference>
<dbReference type="Pfam" id="PF12611">
    <property type="entry name" value="Flagellar_put"/>
    <property type="match status" value="1"/>
</dbReference>
<dbReference type="Proteomes" id="UP000197032">
    <property type="component" value="Unassembled WGS sequence"/>
</dbReference>
<sequence length="126" mass="13734">MVGKIDLTRPGQPLPKPQVARHVTRKAEEASFATLLEKQVASGGVKFSRHAQERLASRNIRLRPEDLARINSAVEKAAQKGARDSLVLMDDLALVVSVKNRTVVTAVDGSHLKENVFTNIDSAVII</sequence>
<protein>
    <submittedName>
        <fullName evidence="2">Flagellar operon protein</fullName>
    </submittedName>
</protein>
<reference evidence="3" key="1">
    <citation type="journal article" date="2017" name="Appl. Environ. Microbiol.">
        <title>Genomic Analysis of Calderihabitans maritimus KKC1, a Thermophilic, Hydrogenogenic, Carboxydotrophic Bacterium Isolated from Marine Sediment.</title>
        <authorList>
            <person name="Omae K."/>
            <person name="Yoneda Y."/>
            <person name="Fukuyama Y."/>
            <person name="Yoshida T."/>
            <person name="Sako Y."/>
        </authorList>
    </citation>
    <scope>NUCLEOTIDE SEQUENCE [LARGE SCALE GENOMIC DNA]</scope>
    <source>
        <strain evidence="3">KKC1</strain>
    </source>
</reference>
<gene>
    <name evidence="2" type="ORF">KKC1_20690</name>
</gene>
<accession>A0A1Z5HTQ7</accession>